<proteinExistence type="predicted"/>
<dbReference type="InterPro" id="IPR021379">
    <property type="entry name" value="DUF3012"/>
</dbReference>
<organism evidence="1 2">
    <name type="scientific">Thalassospira profundimaris</name>
    <dbReference type="NCBI Taxonomy" id="502049"/>
    <lineage>
        <taxon>Bacteria</taxon>
        <taxon>Pseudomonadati</taxon>
        <taxon>Pseudomonadota</taxon>
        <taxon>Alphaproteobacteria</taxon>
        <taxon>Rhodospirillales</taxon>
        <taxon>Thalassospiraceae</taxon>
        <taxon>Thalassospira</taxon>
    </lineage>
</organism>
<dbReference type="Proteomes" id="UP000253061">
    <property type="component" value="Unassembled WGS sequence"/>
</dbReference>
<dbReference type="RefSeq" id="WP_008889117.1">
    <property type="nucleotide sequence ID" value="NZ_CBCSAW010000002.1"/>
</dbReference>
<comment type="caution">
    <text evidence="1">The sequence shown here is derived from an EMBL/GenBank/DDBJ whole genome shotgun (WGS) entry which is preliminary data.</text>
</comment>
<name>A0A199YMT8_9PROT</name>
<gene>
    <name evidence="1" type="ORF">TH6_03880</name>
</gene>
<reference evidence="1 2" key="1">
    <citation type="submission" date="2014-07" db="EMBL/GenBank/DDBJ databases">
        <title>Draft genome sequence of Thalassospira profundimaris R8-17.</title>
        <authorList>
            <person name="Lai Q."/>
            <person name="Shao Z."/>
        </authorList>
    </citation>
    <scope>NUCLEOTIDE SEQUENCE [LARGE SCALE GENOMIC DNA]</scope>
    <source>
        <strain evidence="1 2">R8-17</strain>
    </source>
</reference>
<sequence>MKLQKTITTKIAGALAVLFLAGAVSACSPEVGSEEWCNDLKEKPKGDWTANEATDFAKHCLM</sequence>
<dbReference type="AlphaFoldDB" id="A0A199YMT8"/>
<evidence type="ECO:0000313" key="2">
    <source>
        <dbReference type="Proteomes" id="UP000253061"/>
    </source>
</evidence>
<evidence type="ECO:0000313" key="1">
    <source>
        <dbReference type="EMBL" id="RCK23870.1"/>
    </source>
</evidence>
<accession>A0A199YMT8</accession>
<dbReference type="PROSITE" id="PS51257">
    <property type="entry name" value="PROKAR_LIPOPROTEIN"/>
    <property type="match status" value="1"/>
</dbReference>
<dbReference type="Pfam" id="PF11216">
    <property type="entry name" value="DUF3012"/>
    <property type="match status" value="1"/>
</dbReference>
<protein>
    <submittedName>
        <fullName evidence="1">Uncharacterized protein</fullName>
    </submittedName>
</protein>
<dbReference type="EMBL" id="JPWB01000002">
    <property type="protein sequence ID" value="RCK23870.1"/>
    <property type="molecule type" value="Genomic_DNA"/>
</dbReference>